<evidence type="ECO:0000256" key="1">
    <source>
        <dbReference type="SAM" id="MobiDB-lite"/>
    </source>
</evidence>
<reference evidence="2" key="1">
    <citation type="submission" date="2019-12" db="EMBL/GenBank/DDBJ databases">
        <title>Genome sequencing and annotation of Brassica cretica.</title>
        <authorList>
            <person name="Studholme D.J."/>
            <person name="Sarris P.F."/>
        </authorList>
    </citation>
    <scope>NUCLEOTIDE SEQUENCE</scope>
    <source>
        <strain evidence="3">PFS-001/15</strain>
        <strain evidence="2">PFS-102/07</strain>
        <tissue evidence="2">Leaf</tissue>
    </source>
</reference>
<proteinExistence type="predicted"/>
<feature type="region of interest" description="Disordered" evidence="1">
    <location>
        <begin position="35"/>
        <end position="83"/>
    </location>
</feature>
<dbReference type="AlphaFoldDB" id="A0A8S9I077"/>
<dbReference type="EMBL" id="QGKW02000717">
    <property type="protein sequence ID" value="KAF2600101.1"/>
    <property type="molecule type" value="Genomic_DNA"/>
</dbReference>
<sequence length="135" mass="14924">MATTRVDFPALARRYVFSSYVRRVCDTASLDPAWKLRNRHRESSHQPPRSRAVSSSQSGSRLTDAKLNRDQASSTASSLHLRRSAPSRILKSGHLSPVVISSLDTGIEFQHRDRGGEDNNGDLCPICTSGPWTFG</sequence>
<dbReference type="EMBL" id="QGKY02001250">
    <property type="protein sequence ID" value="KAF2560738.1"/>
    <property type="molecule type" value="Genomic_DNA"/>
</dbReference>
<comment type="caution">
    <text evidence="2">The sequence shown here is derived from an EMBL/GenBank/DDBJ whole genome shotgun (WGS) entry which is preliminary data.</text>
</comment>
<name>A0A8S9I077_BRACR</name>
<evidence type="ECO:0000313" key="3">
    <source>
        <dbReference type="EMBL" id="KAF2600101.1"/>
    </source>
</evidence>
<evidence type="ECO:0000313" key="2">
    <source>
        <dbReference type="EMBL" id="KAF2560738.1"/>
    </source>
</evidence>
<protein>
    <submittedName>
        <fullName evidence="2">Uncharacterized protein</fullName>
    </submittedName>
</protein>
<accession>A0A8S9I077</accession>
<gene>
    <name evidence="3" type="ORF">F2Q68_00008518</name>
    <name evidence="2" type="ORF">F2Q70_00015572</name>
</gene>
<dbReference type="Proteomes" id="UP000712281">
    <property type="component" value="Unassembled WGS sequence"/>
</dbReference>
<feature type="compositionally biased region" description="Low complexity" evidence="1">
    <location>
        <begin position="49"/>
        <end position="61"/>
    </location>
</feature>
<organism evidence="2">
    <name type="scientific">Brassica cretica</name>
    <name type="common">Mustard</name>
    <dbReference type="NCBI Taxonomy" id="69181"/>
    <lineage>
        <taxon>Eukaryota</taxon>
        <taxon>Viridiplantae</taxon>
        <taxon>Streptophyta</taxon>
        <taxon>Embryophyta</taxon>
        <taxon>Tracheophyta</taxon>
        <taxon>Spermatophyta</taxon>
        <taxon>Magnoliopsida</taxon>
        <taxon>eudicotyledons</taxon>
        <taxon>Gunneridae</taxon>
        <taxon>Pentapetalae</taxon>
        <taxon>rosids</taxon>
        <taxon>malvids</taxon>
        <taxon>Brassicales</taxon>
        <taxon>Brassicaceae</taxon>
        <taxon>Brassiceae</taxon>
        <taxon>Brassica</taxon>
    </lineage>
</organism>